<comment type="similarity">
    <text evidence="1">Belongs to the aldehyde dehydrogenase family.</text>
</comment>
<organism evidence="3 4">
    <name type="scientific">Fusarium solani</name>
    <name type="common">Filamentous fungus</name>
    <dbReference type="NCBI Taxonomy" id="169388"/>
    <lineage>
        <taxon>Eukaryota</taxon>
        <taxon>Fungi</taxon>
        <taxon>Dikarya</taxon>
        <taxon>Ascomycota</taxon>
        <taxon>Pezizomycotina</taxon>
        <taxon>Sordariomycetes</taxon>
        <taxon>Hypocreomycetidae</taxon>
        <taxon>Hypocreales</taxon>
        <taxon>Nectriaceae</taxon>
        <taxon>Fusarium</taxon>
        <taxon>Fusarium solani species complex</taxon>
    </lineage>
</organism>
<dbReference type="Pfam" id="PF00171">
    <property type="entry name" value="Aldedh"/>
    <property type="match status" value="2"/>
</dbReference>
<dbReference type="InterPro" id="IPR016162">
    <property type="entry name" value="Ald_DH_N"/>
</dbReference>
<accession>A0A9P9GK39</accession>
<reference evidence="3" key="1">
    <citation type="journal article" date="2021" name="Nat. Commun.">
        <title>Genetic determinants of endophytism in the Arabidopsis root mycobiome.</title>
        <authorList>
            <person name="Mesny F."/>
            <person name="Miyauchi S."/>
            <person name="Thiergart T."/>
            <person name="Pickel B."/>
            <person name="Atanasova L."/>
            <person name="Karlsson M."/>
            <person name="Huettel B."/>
            <person name="Barry K.W."/>
            <person name="Haridas S."/>
            <person name="Chen C."/>
            <person name="Bauer D."/>
            <person name="Andreopoulos W."/>
            <person name="Pangilinan J."/>
            <person name="LaButti K."/>
            <person name="Riley R."/>
            <person name="Lipzen A."/>
            <person name="Clum A."/>
            <person name="Drula E."/>
            <person name="Henrissat B."/>
            <person name="Kohler A."/>
            <person name="Grigoriev I.V."/>
            <person name="Martin F.M."/>
            <person name="Hacquard S."/>
        </authorList>
    </citation>
    <scope>NUCLEOTIDE SEQUENCE</scope>
    <source>
        <strain evidence="3">FSSC 5 MPI-SDFR-AT-0091</strain>
    </source>
</reference>
<dbReference type="InterPro" id="IPR010061">
    <property type="entry name" value="MeMal-semiAld_DH"/>
</dbReference>
<comment type="caution">
    <text evidence="3">The sequence shown here is derived from an EMBL/GenBank/DDBJ whole genome shotgun (WGS) entry which is preliminary data.</text>
</comment>
<evidence type="ECO:0000313" key="3">
    <source>
        <dbReference type="EMBL" id="KAH7240396.1"/>
    </source>
</evidence>
<protein>
    <submittedName>
        <fullName evidence="3">Aldehyde dehydrogenase</fullName>
    </submittedName>
</protein>
<dbReference type="AlphaFoldDB" id="A0A9P9GK39"/>
<dbReference type="InterPro" id="IPR015590">
    <property type="entry name" value="Aldehyde_DH_dom"/>
</dbReference>
<dbReference type="GO" id="GO:0006574">
    <property type="term" value="P:L-valine catabolic process"/>
    <property type="evidence" value="ECO:0007669"/>
    <property type="project" value="TreeGrafter"/>
</dbReference>
<gene>
    <name evidence="3" type="ORF">B0J15DRAFT_515931</name>
</gene>
<keyword evidence="4" id="KW-1185">Reference proteome</keyword>
<evidence type="ECO:0000256" key="1">
    <source>
        <dbReference type="ARBA" id="ARBA00009986"/>
    </source>
</evidence>
<feature type="domain" description="Aldehyde dehydrogenase" evidence="2">
    <location>
        <begin position="271"/>
        <end position="362"/>
    </location>
</feature>
<dbReference type="PANTHER" id="PTHR43866:SF3">
    <property type="entry name" value="METHYLMALONATE-SEMIALDEHYDE DEHYDROGENASE [ACYLATING], MITOCHONDRIAL"/>
    <property type="match status" value="1"/>
</dbReference>
<proteinExistence type="inferred from homology"/>
<dbReference type="GO" id="GO:0004491">
    <property type="term" value="F:methylmalonate-semialdehyde dehydrogenase (acylating, NAD) activity"/>
    <property type="evidence" value="ECO:0007669"/>
    <property type="project" value="InterPro"/>
</dbReference>
<dbReference type="InterPro" id="IPR016163">
    <property type="entry name" value="Ald_DH_C"/>
</dbReference>
<evidence type="ECO:0000259" key="2">
    <source>
        <dbReference type="Pfam" id="PF00171"/>
    </source>
</evidence>
<dbReference type="EMBL" id="JAGTJS010000020">
    <property type="protein sequence ID" value="KAH7240396.1"/>
    <property type="molecule type" value="Genomic_DNA"/>
</dbReference>
<dbReference type="Proteomes" id="UP000736672">
    <property type="component" value="Unassembled WGS sequence"/>
</dbReference>
<dbReference type="GO" id="GO:0005739">
    <property type="term" value="C:mitochondrion"/>
    <property type="evidence" value="ECO:0007669"/>
    <property type="project" value="TreeGrafter"/>
</dbReference>
<feature type="domain" description="Aldehyde dehydrogenase" evidence="2">
    <location>
        <begin position="121"/>
        <end position="233"/>
    </location>
</feature>
<evidence type="ECO:0000313" key="4">
    <source>
        <dbReference type="Proteomes" id="UP000736672"/>
    </source>
</evidence>
<dbReference type="InterPro" id="IPR016161">
    <property type="entry name" value="Ald_DH/histidinol_DH"/>
</dbReference>
<name>A0A9P9GK39_FUSSL</name>
<dbReference type="Gene3D" id="3.40.605.10">
    <property type="entry name" value="Aldehyde Dehydrogenase, Chain A, domain 1"/>
    <property type="match status" value="2"/>
</dbReference>
<dbReference type="GO" id="GO:0006210">
    <property type="term" value="P:thymine catabolic process"/>
    <property type="evidence" value="ECO:0007669"/>
    <property type="project" value="TreeGrafter"/>
</dbReference>
<sequence length="385" mass="41637">MTHANGSSGTNGINGGLVIDSRSLPRALTSTSTSFPKNHKKLSSAEDLPYIIDNEFRFSNATTFNDMHDPATNNLITRAPYMTAKELFAVIASAKKAFLAWRDTFVAEAAYAGPEYIKGAVLEPLGVVTAICPFNFPVMIPLWSLPVVVITGNSLIIKASERDPGACVILMELTKKAGFPDGVVNMVLGAYNTVNFLLNKPEIKAISFIGNNKASEYIYIRASINGKRRCMALSVLVIVGETIDWIPDLIERARKIRADGGFESGADLGPDGAKVVLDGRRYFPPKYPNGNWVGPTVISGVNPSMECYEEEIFGPVLVVVSVDNLDDAIALINKNEYGNGMVIFTGSGSAAERFRRNIEAVSLPMFYFIGNKKSVAGGGGHMFYG</sequence>
<dbReference type="PANTHER" id="PTHR43866">
    <property type="entry name" value="MALONATE-SEMIALDEHYDE DEHYDROGENASE"/>
    <property type="match status" value="1"/>
</dbReference>
<dbReference type="OrthoDB" id="310895at2759"/>
<dbReference type="Gene3D" id="3.40.309.10">
    <property type="entry name" value="Aldehyde Dehydrogenase, Chain A, domain 2"/>
    <property type="match status" value="1"/>
</dbReference>
<dbReference type="SUPFAM" id="SSF53720">
    <property type="entry name" value="ALDH-like"/>
    <property type="match status" value="1"/>
</dbReference>